<dbReference type="CDD" id="cd06464">
    <property type="entry name" value="ACD_sHsps-like"/>
    <property type="match status" value="1"/>
</dbReference>
<dbReference type="EMBL" id="JMQC01000008">
    <property type="protein sequence ID" value="KFN03173.1"/>
    <property type="molecule type" value="Genomic_DNA"/>
</dbReference>
<dbReference type="Gene3D" id="2.60.40.790">
    <property type="match status" value="1"/>
</dbReference>
<reference evidence="2 4" key="1">
    <citation type="submission" date="2014-04" db="EMBL/GenBank/DDBJ databases">
        <authorList>
            <person name="Bishop-Lilly K.A."/>
            <person name="Broomall S.M."/>
            <person name="Chain P.S."/>
            <person name="Chertkov O."/>
            <person name="Coyne S.R."/>
            <person name="Daligault H.E."/>
            <person name="Davenport K.W."/>
            <person name="Erkkila T."/>
            <person name="Frey K.G."/>
            <person name="Gibbons H.S."/>
            <person name="Gu W."/>
            <person name="Jaissle J."/>
            <person name="Johnson S.L."/>
            <person name="Koroleva G.I."/>
            <person name="Ladner J.T."/>
            <person name="Lo C.-C."/>
            <person name="Minogue T.D."/>
            <person name="Munk C."/>
            <person name="Palacios G.F."/>
            <person name="Redden C.L."/>
            <person name="Rosenzweig C.N."/>
            <person name="Scholz M.B."/>
            <person name="Teshima H."/>
            <person name="Xu Y."/>
        </authorList>
    </citation>
    <scope>NUCLEOTIDE SEQUENCE [LARGE SCALE GENOMIC DNA]</scope>
    <source>
        <strain evidence="2 4">BHP</strain>
    </source>
</reference>
<dbReference type="AlphaFoldDB" id="A0A090YYK2"/>
<comment type="caution">
    <text evidence="2">The sequence shown here is derived from an EMBL/GenBank/DDBJ whole genome shotgun (WGS) entry which is preliminary data.</text>
</comment>
<evidence type="ECO:0000313" key="2">
    <source>
        <dbReference type="EMBL" id="KFN03173.1"/>
    </source>
</evidence>
<dbReference type="InterPro" id="IPR040612">
    <property type="entry name" value="ArsA_HSP20-like"/>
</dbReference>
<evidence type="ECO:0000259" key="1">
    <source>
        <dbReference type="Pfam" id="PF17886"/>
    </source>
</evidence>
<dbReference type="Proteomes" id="UP000264294">
    <property type="component" value="Unassembled WGS sequence"/>
</dbReference>
<dbReference type="PATRIC" id="fig|1405.8.peg.656"/>
<keyword evidence="5" id="KW-1185">Reference proteome</keyword>
<gene>
    <name evidence="3" type="ORF">D0U04_22890</name>
    <name evidence="2" type="ORF">DJ93_483</name>
</gene>
<sequence length="132" mass="15483">MDKDKKKKNCLFRVDGFEEWMDQFCSDSYTNLSFPNYIHIDLCETEQEYILETDVPNVTEQNVLIKKMETGLNIYILYNNASLQRIIPLPTSIIYKKMLACLENGFLAIHISKNEVANKHENKVLFSNERLI</sequence>
<protein>
    <submittedName>
        <fullName evidence="2">Hsp20/alpha crystallin family protein</fullName>
    </submittedName>
</protein>
<dbReference type="EMBL" id="QVOD01000039">
    <property type="protein sequence ID" value="RFT64019.1"/>
    <property type="molecule type" value="Genomic_DNA"/>
</dbReference>
<evidence type="ECO:0000313" key="4">
    <source>
        <dbReference type="Proteomes" id="UP000029389"/>
    </source>
</evidence>
<reference evidence="3 5" key="2">
    <citation type="submission" date="2018-08" db="EMBL/GenBank/DDBJ databases">
        <title>Bacillus clarus sp. nov. strain PS00077A.</title>
        <authorList>
            <person name="Mendez Acevedo M."/>
            <person name="Carroll L."/>
            <person name="Mukherjee M."/>
            <person name="Wiedmann M."/>
            <person name="Kovac J."/>
        </authorList>
    </citation>
    <scope>NUCLEOTIDE SEQUENCE [LARGE SCALE GENOMIC DNA]</scope>
    <source>
        <strain evidence="3 5">PS00077A</strain>
    </source>
</reference>
<dbReference type="InterPro" id="IPR008978">
    <property type="entry name" value="HSP20-like_chaperone"/>
</dbReference>
<dbReference type="Pfam" id="PF17886">
    <property type="entry name" value="ArsA_HSP20"/>
    <property type="match status" value="1"/>
</dbReference>
<name>A0A090YYK2_9BACI</name>
<organism evidence="2 4">
    <name type="scientific">Bacillus clarus</name>
    <dbReference type="NCBI Taxonomy" id="2338372"/>
    <lineage>
        <taxon>Bacteria</taxon>
        <taxon>Bacillati</taxon>
        <taxon>Bacillota</taxon>
        <taxon>Bacilli</taxon>
        <taxon>Bacillales</taxon>
        <taxon>Bacillaceae</taxon>
        <taxon>Bacillus</taxon>
        <taxon>Bacillus cereus group</taxon>
    </lineage>
</organism>
<dbReference type="SUPFAM" id="SSF49764">
    <property type="entry name" value="HSP20-like chaperones"/>
    <property type="match status" value="1"/>
</dbReference>
<proteinExistence type="predicted"/>
<evidence type="ECO:0000313" key="3">
    <source>
        <dbReference type="EMBL" id="RFT64019.1"/>
    </source>
</evidence>
<accession>A0A090YYK2</accession>
<dbReference type="RefSeq" id="WP_042979140.1">
    <property type="nucleotide sequence ID" value="NZ_JMQC01000008.1"/>
</dbReference>
<dbReference type="STRING" id="1405.B7492_19185"/>
<evidence type="ECO:0000313" key="5">
    <source>
        <dbReference type="Proteomes" id="UP000264294"/>
    </source>
</evidence>
<dbReference type="Proteomes" id="UP000029389">
    <property type="component" value="Unassembled WGS sequence"/>
</dbReference>
<feature type="domain" description="ArsA HSP20-like" evidence="1">
    <location>
        <begin position="47"/>
        <end position="110"/>
    </location>
</feature>